<dbReference type="SUPFAM" id="SSF55785">
    <property type="entry name" value="PYP-like sensor domain (PAS domain)"/>
    <property type="match status" value="1"/>
</dbReference>
<proteinExistence type="predicted"/>
<name>A0A1M5GCY9_9BACT</name>
<sequence length="121" mass="14057">MSEVAQEIRNSYTIFEKFMDYCPIISVLMDDRGMIIFANKSFFKTFHLSKKVIGMNVLEVLPIDFAKNCLKNNELLLELNFPINTVERAVLNDNKEYVFDMCKFPVKFDGASLIGCWARQQ</sequence>
<dbReference type="EMBL" id="FQUU01000030">
    <property type="protein sequence ID" value="SHG01539.1"/>
    <property type="molecule type" value="Genomic_DNA"/>
</dbReference>
<accession>A0A1M5GCY9</accession>
<dbReference type="AlphaFoldDB" id="A0A1M5GCY9"/>
<evidence type="ECO:0000313" key="1">
    <source>
        <dbReference type="EMBL" id="SHG01539.1"/>
    </source>
</evidence>
<dbReference type="RefSeq" id="WP_072837224.1">
    <property type="nucleotide sequence ID" value="NZ_FQUU01000030.1"/>
</dbReference>
<protein>
    <recommendedName>
        <fullName evidence="3">PAS domain-containing protein</fullName>
    </recommendedName>
</protein>
<keyword evidence="2" id="KW-1185">Reference proteome</keyword>
<dbReference type="InterPro" id="IPR035965">
    <property type="entry name" value="PAS-like_dom_sf"/>
</dbReference>
<organism evidence="1 2">
    <name type="scientific">Flavisolibacter ginsengisoli DSM 18119</name>
    <dbReference type="NCBI Taxonomy" id="1121884"/>
    <lineage>
        <taxon>Bacteria</taxon>
        <taxon>Pseudomonadati</taxon>
        <taxon>Bacteroidota</taxon>
        <taxon>Chitinophagia</taxon>
        <taxon>Chitinophagales</taxon>
        <taxon>Chitinophagaceae</taxon>
        <taxon>Flavisolibacter</taxon>
    </lineage>
</organism>
<dbReference type="Gene3D" id="3.30.450.20">
    <property type="entry name" value="PAS domain"/>
    <property type="match status" value="1"/>
</dbReference>
<evidence type="ECO:0000313" key="2">
    <source>
        <dbReference type="Proteomes" id="UP000184048"/>
    </source>
</evidence>
<dbReference type="Proteomes" id="UP000184048">
    <property type="component" value="Unassembled WGS sequence"/>
</dbReference>
<evidence type="ECO:0008006" key="3">
    <source>
        <dbReference type="Google" id="ProtNLM"/>
    </source>
</evidence>
<reference evidence="1 2" key="1">
    <citation type="submission" date="2016-11" db="EMBL/GenBank/DDBJ databases">
        <authorList>
            <person name="Jaros S."/>
            <person name="Januszkiewicz K."/>
            <person name="Wedrychowicz H."/>
        </authorList>
    </citation>
    <scope>NUCLEOTIDE SEQUENCE [LARGE SCALE GENOMIC DNA]</scope>
    <source>
        <strain evidence="1 2">DSM 18119</strain>
    </source>
</reference>
<gene>
    <name evidence="1" type="ORF">SAMN02745131_04114</name>
</gene>
<dbReference type="STRING" id="1121884.SAMN02745131_04114"/>